<dbReference type="InterPro" id="IPR012703">
    <property type="entry name" value="NH2EtPonate_pyrv_transaminase"/>
</dbReference>
<dbReference type="Pfam" id="PF00266">
    <property type="entry name" value="Aminotran_5"/>
    <property type="match status" value="1"/>
</dbReference>
<evidence type="ECO:0000256" key="3">
    <source>
        <dbReference type="ARBA" id="ARBA00022679"/>
    </source>
</evidence>
<evidence type="ECO:0000256" key="5">
    <source>
        <dbReference type="ARBA" id="ARBA00023317"/>
    </source>
</evidence>
<dbReference type="EMBL" id="SISF01000020">
    <property type="protein sequence ID" value="TBN18447.1"/>
    <property type="molecule type" value="Genomic_DNA"/>
</dbReference>
<feature type="modified residue" description="N6-(pyridoxal phosphate)lysine" evidence="7">
    <location>
        <position position="193"/>
    </location>
</feature>
<dbReference type="InterPro" id="IPR015421">
    <property type="entry name" value="PyrdxlP-dep_Trfase_major"/>
</dbReference>
<proteinExistence type="inferred from homology"/>
<comment type="catalytic activity">
    <reaction evidence="6 7">
        <text>(2-aminoethyl)phosphonate + pyruvate = phosphonoacetaldehyde + L-alanine</text>
        <dbReference type="Rhea" id="RHEA:17021"/>
        <dbReference type="ChEBI" id="CHEBI:15361"/>
        <dbReference type="ChEBI" id="CHEBI:57418"/>
        <dbReference type="ChEBI" id="CHEBI:57972"/>
        <dbReference type="ChEBI" id="CHEBI:58383"/>
        <dbReference type="EC" id="2.6.1.37"/>
    </reaction>
</comment>
<evidence type="ECO:0000256" key="4">
    <source>
        <dbReference type="ARBA" id="ARBA00022898"/>
    </source>
</evidence>
<evidence type="ECO:0000259" key="8">
    <source>
        <dbReference type="Pfam" id="PF00266"/>
    </source>
</evidence>
<comment type="caution">
    <text evidence="9">The sequence shown here is derived from an EMBL/GenBank/DDBJ whole genome shotgun (WGS) entry which is preliminary data.</text>
</comment>
<keyword evidence="2 7" id="KW-0032">Aminotransferase</keyword>
<dbReference type="GO" id="GO:0047304">
    <property type="term" value="F:2-aminoethylphosphonate-pyruvate transaminase activity"/>
    <property type="evidence" value="ECO:0007669"/>
    <property type="project" value="UniProtKB-EC"/>
</dbReference>
<dbReference type="NCBIfam" id="TIGR02326">
    <property type="entry name" value="transamin_PhnW"/>
    <property type="match status" value="1"/>
</dbReference>
<sequence>MAHENLTLLTPGPLTTSPLVRKAMERDWGSRDSAFVNLTSELRFMLAGLANGTDTHVAVPIGGPGTSAVEAAIGTLVGPTDRLLVLVNGAYGERVVEIARRLRIPVEIIRGPEDRPIDTDHVEAALRNNPEITHVALVHCETTTGVLNPLEEIACIVERFGRLLILDAMSSFGALPIDVTISPIAALVASSNKCLESVPGVGFVVVERTLIANAASVSPSLSLDLHAQWAAFEATGQWRFTPPVQVVAALVEALHQLKQEGGPPARLNRYQRNMNLLLAGMQKLGFVSLLARAVQAPIIATFLTPSDKTFVFRTFYESLLSRGFLIYPGKTTAVDSFRVGCIGAIDHHVMERFLTAVSEAKMAKKNFF</sequence>
<dbReference type="PANTHER" id="PTHR42778:SF1">
    <property type="entry name" value="2-AMINOETHYLPHOSPHONATE--PYRUVATE TRANSAMINASE"/>
    <property type="match status" value="1"/>
</dbReference>
<comment type="function">
    <text evidence="7">Involved in phosphonate degradation.</text>
</comment>
<reference evidence="9 10" key="1">
    <citation type="submission" date="2019-02" db="EMBL/GenBank/DDBJ databases">
        <title>Current taxonomic status of genus Agrobacterium and description of Agrobacterium cavarae sp. nov. isolated from maize roots.</title>
        <authorList>
            <person name="Flores-Felix J.D."/>
            <person name="Menendez E."/>
            <person name="Ramirez-Bahena M.H."/>
            <person name="Garcia-Fraile P."/>
            <person name="Velazquez E."/>
        </authorList>
    </citation>
    <scope>NUCLEOTIDE SEQUENCE [LARGE SCALE GENOMIC DNA]</scope>
    <source>
        <strain evidence="9 10">RZME10</strain>
    </source>
</reference>
<dbReference type="Proteomes" id="UP000294239">
    <property type="component" value="Unassembled WGS sequence"/>
</dbReference>
<dbReference type="Gene3D" id="3.90.1150.10">
    <property type="entry name" value="Aspartate Aminotransferase, domain 1"/>
    <property type="match status" value="1"/>
</dbReference>
<dbReference type="RefSeq" id="WP_113175584.1">
    <property type="nucleotide sequence ID" value="NZ_SISF01000020.1"/>
</dbReference>
<evidence type="ECO:0000313" key="9">
    <source>
        <dbReference type="EMBL" id="TBN18447.1"/>
    </source>
</evidence>
<dbReference type="InterPro" id="IPR015422">
    <property type="entry name" value="PyrdxlP-dep_Trfase_small"/>
</dbReference>
<dbReference type="InterPro" id="IPR000192">
    <property type="entry name" value="Aminotrans_V_dom"/>
</dbReference>
<accession>A0ABY1YD76</accession>
<dbReference type="EC" id="2.6.1.37" evidence="7"/>
<dbReference type="InterPro" id="IPR015424">
    <property type="entry name" value="PyrdxlP-dep_Trfase"/>
</dbReference>
<keyword evidence="10" id="KW-1185">Reference proteome</keyword>
<protein>
    <recommendedName>
        <fullName evidence="7">2-aminoethylphosphonate--pyruvate transaminase</fullName>
        <ecNumber evidence="7">2.6.1.37</ecNumber>
    </recommendedName>
    <alternativeName>
        <fullName evidence="7">2-aminoethylphosphonate aminotransferase</fullName>
    </alternativeName>
    <alternativeName>
        <fullName evidence="7">AEP transaminase</fullName>
        <shortName evidence="7">AEPT</shortName>
    </alternativeName>
</protein>
<gene>
    <name evidence="7" type="primary">phnW</name>
    <name evidence="9" type="ORF">EYC79_01935</name>
</gene>
<name>A0ABY1YD76_9HYPH</name>
<dbReference type="PIRSF" id="PIRSF000524">
    <property type="entry name" value="SPT"/>
    <property type="match status" value="1"/>
</dbReference>
<evidence type="ECO:0000256" key="1">
    <source>
        <dbReference type="ARBA" id="ARBA00001933"/>
    </source>
</evidence>
<dbReference type="NCBIfam" id="TIGR03301">
    <property type="entry name" value="PhnW-AepZ"/>
    <property type="match status" value="1"/>
</dbReference>
<comment type="similarity">
    <text evidence="7">Belongs to the class-V pyridoxal-phosphate-dependent aminotransferase family. PhnW subfamily.</text>
</comment>
<dbReference type="HAMAP" id="MF_01376">
    <property type="entry name" value="PhnW_aminotrans_5"/>
    <property type="match status" value="1"/>
</dbReference>
<dbReference type="InterPro" id="IPR024169">
    <property type="entry name" value="SP_NH2Trfase/AEP_transaminase"/>
</dbReference>
<evidence type="ECO:0000256" key="7">
    <source>
        <dbReference type="HAMAP-Rule" id="MF_01376"/>
    </source>
</evidence>
<dbReference type="PANTHER" id="PTHR42778">
    <property type="entry name" value="2-AMINOETHYLPHOSPHONATE--PYRUVATE TRANSAMINASE"/>
    <property type="match status" value="1"/>
</dbReference>
<dbReference type="NCBIfam" id="NF010006">
    <property type="entry name" value="PRK13479.1"/>
    <property type="match status" value="1"/>
</dbReference>
<dbReference type="Gene3D" id="3.40.640.10">
    <property type="entry name" value="Type I PLP-dependent aspartate aminotransferase-like (Major domain)"/>
    <property type="match status" value="1"/>
</dbReference>
<dbReference type="SUPFAM" id="SSF53383">
    <property type="entry name" value="PLP-dependent transferases"/>
    <property type="match status" value="1"/>
</dbReference>
<keyword evidence="5 7" id="KW-0670">Pyruvate</keyword>
<comment type="cofactor">
    <cofactor evidence="1 7">
        <name>pyridoxal 5'-phosphate</name>
        <dbReference type="ChEBI" id="CHEBI:597326"/>
    </cofactor>
</comment>
<organism evidence="9 10">
    <name type="scientific">Agrobacterium cavarae</name>
    <dbReference type="NCBI Taxonomy" id="2528239"/>
    <lineage>
        <taxon>Bacteria</taxon>
        <taxon>Pseudomonadati</taxon>
        <taxon>Pseudomonadota</taxon>
        <taxon>Alphaproteobacteria</taxon>
        <taxon>Hyphomicrobiales</taxon>
        <taxon>Rhizobiaceae</taxon>
        <taxon>Rhizobium/Agrobacterium group</taxon>
        <taxon>Agrobacterium</taxon>
    </lineage>
</organism>
<dbReference type="GeneID" id="301039932"/>
<evidence type="ECO:0000256" key="2">
    <source>
        <dbReference type="ARBA" id="ARBA00022576"/>
    </source>
</evidence>
<feature type="domain" description="Aminotransferase class V" evidence="8">
    <location>
        <begin position="65"/>
        <end position="297"/>
    </location>
</feature>
<evidence type="ECO:0000313" key="10">
    <source>
        <dbReference type="Proteomes" id="UP000294239"/>
    </source>
</evidence>
<evidence type="ECO:0000256" key="6">
    <source>
        <dbReference type="ARBA" id="ARBA00049460"/>
    </source>
</evidence>
<keyword evidence="4 7" id="KW-0663">Pyridoxal phosphate</keyword>
<comment type="subunit">
    <text evidence="7">Homodimer.</text>
</comment>
<keyword evidence="3 7" id="KW-0808">Transferase</keyword>